<dbReference type="HOGENOM" id="CLU_030857_1_0_1"/>
<reference evidence="6 7" key="1">
    <citation type="journal article" date="2012" name="Science">
        <title>The Paleozoic origin of enzymatic lignin decomposition reconstructed from 31 fungal genomes.</title>
        <authorList>
            <person name="Floudas D."/>
            <person name="Binder M."/>
            <person name="Riley R."/>
            <person name="Barry K."/>
            <person name="Blanchette R.A."/>
            <person name="Henrissat B."/>
            <person name="Martinez A.T."/>
            <person name="Otillar R."/>
            <person name="Spatafora J.W."/>
            <person name="Yadav J.S."/>
            <person name="Aerts A."/>
            <person name="Benoit I."/>
            <person name="Boyd A."/>
            <person name="Carlson A."/>
            <person name="Copeland A."/>
            <person name="Coutinho P.M."/>
            <person name="de Vries R.P."/>
            <person name="Ferreira P."/>
            <person name="Findley K."/>
            <person name="Foster B."/>
            <person name="Gaskell J."/>
            <person name="Glotzer D."/>
            <person name="Gorecki P."/>
            <person name="Heitman J."/>
            <person name="Hesse C."/>
            <person name="Hori C."/>
            <person name="Igarashi K."/>
            <person name="Jurgens J.A."/>
            <person name="Kallen N."/>
            <person name="Kersten P."/>
            <person name="Kohler A."/>
            <person name="Kuees U."/>
            <person name="Kumar T.K.A."/>
            <person name="Kuo A."/>
            <person name="LaButti K."/>
            <person name="Larrondo L.F."/>
            <person name="Lindquist E."/>
            <person name="Ling A."/>
            <person name="Lombard V."/>
            <person name="Lucas S."/>
            <person name="Lundell T."/>
            <person name="Martin R."/>
            <person name="McLaughlin D.J."/>
            <person name="Morgenstern I."/>
            <person name="Morin E."/>
            <person name="Murat C."/>
            <person name="Nagy L.G."/>
            <person name="Nolan M."/>
            <person name="Ohm R.A."/>
            <person name="Patyshakuliyeva A."/>
            <person name="Rokas A."/>
            <person name="Ruiz-Duenas F.J."/>
            <person name="Sabat G."/>
            <person name="Salamov A."/>
            <person name="Samejima M."/>
            <person name="Schmutz J."/>
            <person name="Slot J.C."/>
            <person name="St John F."/>
            <person name="Stenlid J."/>
            <person name="Sun H."/>
            <person name="Sun S."/>
            <person name="Syed K."/>
            <person name="Tsang A."/>
            <person name="Wiebenga A."/>
            <person name="Young D."/>
            <person name="Pisabarro A."/>
            <person name="Eastwood D.C."/>
            <person name="Martin F."/>
            <person name="Cullen D."/>
            <person name="Grigoriev I.V."/>
            <person name="Hibbett D.S."/>
        </authorList>
    </citation>
    <scope>NUCLEOTIDE SEQUENCE</scope>
    <source>
        <strain evidence="7">FP-58527</strain>
    </source>
</reference>
<dbReference type="GO" id="GO:0003729">
    <property type="term" value="F:mRNA binding"/>
    <property type="evidence" value="ECO:0007669"/>
    <property type="project" value="TreeGrafter"/>
</dbReference>
<dbReference type="AlphaFoldDB" id="S8EAR6"/>
<evidence type="ECO:0000259" key="5">
    <source>
        <dbReference type="SMART" id="SM00543"/>
    </source>
</evidence>
<dbReference type="OrthoDB" id="514777at2759"/>
<dbReference type="eggNOG" id="KOG0401">
    <property type="taxonomic scope" value="Eukaryota"/>
</dbReference>
<keyword evidence="2" id="KW-0396">Initiation factor</keyword>
<dbReference type="PANTHER" id="PTHR23253:SF9">
    <property type="entry name" value="EUKARYOTIC TRANSLATION INITIATION FACTOR 4 GAMMA 2"/>
    <property type="match status" value="1"/>
</dbReference>
<evidence type="ECO:0000256" key="4">
    <source>
        <dbReference type="SAM" id="MobiDB-lite"/>
    </source>
</evidence>
<name>S8EAR6_FOMSC</name>
<gene>
    <name evidence="6" type="ORF">FOMPIDRAFT_1163057</name>
</gene>
<dbReference type="InterPro" id="IPR016024">
    <property type="entry name" value="ARM-type_fold"/>
</dbReference>
<keyword evidence="3" id="KW-0648">Protein biosynthesis</keyword>
<comment type="similarity">
    <text evidence="1">Belongs to the eukaryotic initiation factor 4G family.</text>
</comment>
<evidence type="ECO:0000313" key="6">
    <source>
        <dbReference type="EMBL" id="EPT00359.1"/>
    </source>
</evidence>
<protein>
    <recommendedName>
        <fullName evidence="5">MIF4G domain-containing protein</fullName>
    </recommendedName>
</protein>
<organism evidence="6 7">
    <name type="scientific">Fomitopsis schrenkii</name>
    <name type="common">Brown rot fungus</name>
    <dbReference type="NCBI Taxonomy" id="2126942"/>
    <lineage>
        <taxon>Eukaryota</taxon>
        <taxon>Fungi</taxon>
        <taxon>Dikarya</taxon>
        <taxon>Basidiomycota</taxon>
        <taxon>Agaricomycotina</taxon>
        <taxon>Agaricomycetes</taxon>
        <taxon>Polyporales</taxon>
        <taxon>Fomitopsis</taxon>
    </lineage>
</organism>
<evidence type="ECO:0000256" key="2">
    <source>
        <dbReference type="ARBA" id="ARBA00022540"/>
    </source>
</evidence>
<dbReference type="Pfam" id="PF02854">
    <property type="entry name" value="MIF4G"/>
    <property type="match status" value="1"/>
</dbReference>
<sequence>MDPPKQSWGKFQPLLDQLILSPERFDPISEEIVARVNASECERGDARTLIQAVRAIYETAVAASGQPTAAETCARLCQKMVNRISPAVYEEGVKNTQGKPIAGGQLFRKYLLSHCREEAERCWATKARSAGTDTDRMKQADVRGHGLGLVRFVGELFLLQMITERIIHDGYLKRLLPDTADPTEADVECLCALLTRIGPRLDTPKARKHMGVYFARMAEMAHGVNVSQRMREMLQGVIKLRARGWLTPGGPLGDERTKESGWTPTGALAETSGAAPQAKGGLPLRRPLKAGDLDNFGKPIRKQNT</sequence>
<accession>S8EAR6</accession>
<dbReference type="GO" id="GO:0003743">
    <property type="term" value="F:translation initiation factor activity"/>
    <property type="evidence" value="ECO:0007669"/>
    <property type="project" value="UniProtKB-KW"/>
</dbReference>
<feature type="domain" description="MIF4G" evidence="5">
    <location>
        <begin position="12"/>
        <end position="244"/>
    </location>
</feature>
<dbReference type="PANTHER" id="PTHR23253">
    <property type="entry name" value="EUKARYOTIC TRANSLATION INITIATION FACTOR 4 GAMMA"/>
    <property type="match status" value="1"/>
</dbReference>
<evidence type="ECO:0000256" key="3">
    <source>
        <dbReference type="ARBA" id="ARBA00022917"/>
    </source>
</evidence>
<dbReference type="Proteomes" id="UP000015241">
    <property type="component" value="Unassembled WGS sequence"/>
</dbReference>
<keyword evidence="7" id="KW-1185">Reference proteome</keyword>
<dbReference type="GO" id="GO:0016281">
    <property type="term" value="C:eukaryotic translation initiation factor 4F complex"/>
    <property type="evidence" value="ECO:0007669"/>
    <property type="project" value="TreeGrafter"/>
</dbReference>
<dbReference type="SMART" id="SM00543">
    <property type="entry name" value="MIF4G"/>
    <property type="match status" value="1"/>
</dbReference>
<dbReference type="SUPFAM" id="SSF48371">
    <property type="entry name" value="ARM repeat"/>
    <property type="match status" value="1"/>
</dbReference>
<dbReference type="InParanoid" id="S8EAR6"/>
<evidence type="ECO:0000256" key="1">
    <source>
        <dbReference type="ARBA" id="ARBA00005775"/>
    </source>
</evidence>
<dbReference type="Gene3D" id="1.25.40.180">
    <property type="match status" value="1"/>
</dbReference>
<feature type="region of interest" description="Disordered" evidence="4">
    <location>
        <begin position="249"/>
        <end position="305"/>
    </location>
</feature>
<evidence type="ECO:0000313" key="7">
    <source>
        <dbReference type="Proteomes" id="UP000015241"/>
    </source>
</evidence>
<dbReference type="EMBL" id="KE504149">
    <property type="protein sequence ID" value="EPT00359.1"/>
    <property type="molecule type" value="Genomic_DNA"/>
</dbReference>
<dbReference type="STRING" id="743788.S8EAR6"/>
<proteinExistence type="inferred from homology"/>
<dbReference type="InterPro" id="IPR003890">
    <property type="entry name" value="MIF4G-like_typ-3"/>
</dbReference>